<dbReference type="AlphaFoldDB" id="A0AAJ8BNQ6"/>
<gene>
    <name evidence="1" type="ORF">An07g08610</name>
</gene>
<dbReference type="CDD" id="cd06168">
    <property type="entry name" value="LSMD1"/>
    <property type="match status" value="1"/>
</dbReference>
<evidence type="ECO:0000313" key="1">
    <source>
        <dbReference type="RefSeq" id="XP_059601060.1"/>
    </source>
</evidence>
<dbReference type="InterPro" id="IPR010920">
    <property type="entry name" value="LSM_dom_sf"/>
</dbReference>
<dbReference type="RefSeq" id="XP_059601060.1">
    <property type="nucleotide sequence ID" value="XM_059748662.1"/>
</dbReference>
<dbReference type="InterPro" id="IPR034110">
    <property type="entry name" value="LSMD1_Sm"/>
</dbReference>
<dbReference type="PANTHER" id="PTHR10701">
    <property type="entry name" value="SMALL NUCLEAR RIBONUCLEOPROTEIN-ASSOCIATED PROTEIN B AND N"/>
    <property type="match status" value="1"/>
</dbReference>
<dbReference type="KEGG" id="ang:An07g08610"/>
<dbReference type="SUPFAM" id="SSF50182">
    <property type="entry name" value="Sm-like ribonucleoproteins"/>
    <property type="match status" value="1"/>
</dbReference>
<protein>
    <recommendedName>
        <fullName evidence="2">U6 snRNA-associated Sm-like protein LSm6</fullName>
    </recommendedName>
</protein>
<dbReference type="Gene3D" id="2.30.30.100">
    <property type="match status" value="1"/>
</dbReference>
<dbReference type="GeneID" id="4982130"/>
<proteinExistence type="predicted"/>
<reference evidence="1" key="2">
    <citation type="submission" date="2025-08" db="UniProtKB">
        <authorList>
            <consortium name="RefSeq"/>
        </authorList>
    </citation>
    <scope>IDENTIFICATION</scope>
</reference>
<name>A0AAJ8BNQ6_ASPNG</name>
<reference evidence="1" key="1">
    <citation type="submission" date="2025-02" db="EMBL/GenBank/DDBJ databases">
        <authorList>
            <consortium name="NCBI Genome Project"/>
        </authorList>
    </citation>
    <scope>NUCLEOTIDE SEQUENCE</scope>
</reference>
<evidence type="ECO:0008006" key="2">
    <source>
        <dbReference type="Google" id="ProtNLM"/>
    </source>
</evidence>
<dbReference type="VEuPathDB" id="FungiDB:An07g08610"/>
<sequence>MDGNKAVQYLDSLIGRTLRVHATDTRIFVGTFKCTDAARNIILASTYEYRFPSPSTVRDAATGTHDSAAGSAVDAQSIKVDMTSRFIGLVNENGGTPFFYNSVYQVALRTSRKLYTARPQLSHIKDLAGGHRVTNDGRRGGTEIDWTNTPISAESKRRTLHIHLRSNPIQCHTCHGWNLLPASARLQRRPRHITQNMPTTTRGGLAAEAMIMARLSWVWRWKWRPTNSLKELSGALGASERLTVGDHPKISGASGFPGWIEICMHGCKREEPMMP</sequence>
<dbReference type="InterPro" id="IPR050914">
    <property type="entry name" value="snRNP_SmB/NAA38-like"/>
</dbReference>
<accession>A0AAJ8BNQ6</accession>
<organism evidence="1">
    <name type="scientific">Aspergillus niger</name>
    <dbReference type="NCBI Taxonomy" id="5061"/>
    <lineage>
        <taxon>Eukaryota</taxon>
        <taxon>Fungi</taxon>
        <taxon>Dikarya</taxon>
        <taxon>Ascomycota</taxon>
        <taxon>Pezizomycotina</taxon>
        <taxon>Eurotiomycetes</taxon>
        <taxon>Eurotiomycetidae</taxon>
        <taxon>Eurotiales</taxon>
        <taxon>Aspergillaceae</taxon>
        <taxon>Aspergillus</taxon>
        <taxon>Aspergillus subgen. Circumdati</taxon>
    </lineage>
</organism>
<dbReference type="PANTHER" id="PTHR10701:SF5">
    <property type="entry name" value="N-ALPHA-ACETYLTRANSFERASE 38, NATC AUXILIARY SUBUNIT"/>
    <property type="match status" value="1"/>
</dbReference>